<evidence type="ECO:0000256" key="2">
    <source>
        <dbReference type="ARBA" id="ARBA00022679"/>
    </source>
</evidence>
<evidence type="ECO:0000313" key="5">
    <source>
        <dbReference type="EMBL" id="CAE0718074.1"/>
    </source>
</evidence>
<feature type="compositionally biased region" description="Low complexity" evidence="3">
    <location>
        <begin position="412"/>
        <end position="424"/>
    </location>
</feature>
<organism evidence="5">
    <name type="scientific">Pseudo-nitzschia australis</name>
    <dbReference type="NCBI Taxonomy" id="44445"/>
    <lineage>
        <taxon>Eukaryota</taxon>
        <taxon>Sar</taxon>
        <taxon>Stramenopiles</taxon>
        <taxon>Ochrophyta</taxon>
        <taxon>Bacillariophyta</taxon>
        <taxon>Bacillariophyceae</taxon>
        <taxon>Bacillariophycidae</taxon>
        <taxon>Bacillariales</taxon>
        <taxon>Bacillariaceae</taxon>
        <taxon>Pseudo-nitzschia</taxon>
    </lineage>
</organism>
<dbReference type="Pfam" id="PF13508">
    <property type="entry name" value="Acetyltransf_7"/>
    <property type="match status" value="1"/>
</dbReference>
<name>A0A7S4AJP4_9STRA</name>
<feature type="region of interest" description="Disordered" evidence="3">
    <location>
        <begin position="412"/>
        <end position="433"/>
    </location>
</feature>
<keyword evidence="1" id="KW-0489">Methyltransferase</keyword>
<dbReference type="InterPro" id="IPR016181">
    <property type="entry name" value="Acyl_CoA_acyltransferase"/>
</dbReference>
<dbReference type="AlphaFoldDB" id="A0A7S4AJP4"/>
<feature type="region of interest" description="Disordered" evidence="3">
    <location>
        <begin position="580"/>
        <end position="608"/>
    </location>
</feature>
<feature type="region of interest" description="Disordered" evidence="3">
    <location>
        <begin position="181"/>
        <end position="228"/>
    </location>
</feature>
<feature type="region of interest" description="Disordered" evidence="3">
    <location>
        <begin position="353"/>
        <end position="372"/>
    </location>
</feature>
<dbReference type="InterPro" id="IPR000182">
    <property type="entry name" value="GNAT_dom"/>
</dbReference>
<dbReference type="EMBL" id="HBIX01014815">
    <property type="protein sequence ID" value="CAE0718074.1"/>
    <property type="molecule type" value="Transcribed_RNA"/>
</dbReference>
<dbReference type="SUPFAM" id="SSF53335">
    <property type="entry name" value="S-adenosyl-L-methionine-dependent methyltransferases"/>
    <property type="match status" value="1"/>
</dbReference>
<feature type="compositionally biased region" description="Low complexity" evidence="3">
    <location>
        <begin position="596"/>
        <end position="608"/>
    </location>
</feature>
<gene>
    <name evidence="5" type="ORF">PAUS00366_LOCUS10827</name>
</gene>
<evidence type="ECO:0000259" key="4">
    <source>
        <dbReference type="PROSITE" id="PS51186"/>
    </source>
</evidence>
<dbReference type="InterPro" id="IPR007213">
    <property type="entry name" value="Ppm1/Ppm2/Tcmp"/>
</dbReference>
<evidence type="ECO:0000256" key="3">
    <source>
        <dbReference type="SAM" id="MobiDB-lite"/>
    </source>
</evidence>
<protein>
    <recommendedName>
        <fullName evidence="4">N-acetyltransferase domain-containing protein</fullName>
    </recommendedName>
</protein>
<reference evidence="5" key="1">
    <citation type="submission" date="2021-01" db="EMBL/GenBank/DDBJ databases">
        <authorList>
            <person name="Corre E."/>
            <person name="Pelletier E."/>
            <person name="Niang G."/>
            <person name="Scheremetjew M."/>
            <person name="Finn R."/>
            <person name="Kale V."/>
            <person name="Holt S."/>
            <person name="Cochrane G."/>
            <person name="Meng A."/>
            <person name="Brown T."/>
            <person name="Cohen L."/>
        </authorList>
    </citation>
    <scope>NUCLEOTIDE SEQUENCE</scope>
    <source>
        <strain evidence="5">10249 10 AB</strain>
    </source>
</reference>
<dbReference type="PANTHER" id="PTHR46529:SF1">
    <property type="entry name" value="TRNA WYBUTOSINE-SYNTHESIZING PROTEIN 4"/>
    <property type="match status" value="1"/>
</dbReference>
<dbReference type="Gene3D" id="3.40.630.30">
    <property type="match status" value="1"/>
</dbReference>
<sequence>MTSSSIGKTCFDAIRAKQSAVAAGYDPIGVGRHEQEVYEELLSRAVDSSSSSIPIEDGGRWKAKARRQTPLVNAGYASRVLSISYAIRSYVSYHKFISAYQHHREGEEQNKTRAKKQRIRIVFLGCGVDVIGLWTRCLLPTDDNSNNVSVTIVEVDTPEVCSIKRKMIADQGMVKNIVEHFRGDDGDSDSNAGSSPYHTGTIVLPQFSSNDRADDKPSSSSLEDGDCDGEAPFDYVLIPGDLNDTSTLETILASNNNNNNYKDNPEEDLIPTLVVSELVLSYVSPSGTDRLLRWCSDRLCRTPDSALVLLEALGSPIVAATNGVENGYNGPAYLVSVEEGYRRDYCQKFNDKMERGRSTSSSSSDGFFHPIGSSGDEITRRLVEAGFARTSSTTGLGVVSSFAAAFAANSTTTTTTTTHNNNNNDDGDDDDVASSKTLECPEVFDEHAALILHLRSYAMACAWIDPSQQHTRQRKHRTDVAFFRRMMCPWKRRQKRRQPGAGLGRCDLAFVQSGLPIIDSRKGIVYTEIEICDEESVQNLFRNTYGKEYTDKYPAIRKMVKGVLNKDLRKTETITTSMTTTTTTTTTTRNQLGHHNTSSNTNTSDSNIGNSREAIFDGSSNIADCYRSAGGIFLVAIRYTRILVEDGKPDDDDDQSKFRQVVGCVGIRSSDGNADGTLEIFRLAVDIHHRGQGIASNLLRVAEEYARQRQRGRAGNLRFVANTLTILEAATGLYESHGYRAEKETPLGSKLVLRTYAKN</sequence>
<dbReference type="GO" id="GO:0016747">
    <property type="term" value="F:acyltransferase activity, transferring groups other than amino-acyl groups"/>
    <property type="evidence" value="ECO:0007669"/>
    <property type="project" value="InterPro"/>
</dbReference>
<dbReference type="CDD" id="cd04301">
    <property type="entry name" value="NAT_SF"/>
    <property type="match status" value="1"/>
</dbReference>
<dbReference type="GO" id="GO:0008175">
    <property type="term" value="F:tRNA methyltransferase activity"/>
    <property type="evidence" value="ECO:0007669"/>
    <property type="project" value="TreeGrafter"/>
</dbReference>
<dbReference type="InterPro" id="IPR029063">
    <property type="entry name" value="SAM-dependent_MTases_sf"/>
</dbReference>
<dbReference type="SUPFAM" id="SSF55729">
    <property type="entry name" value="Acyl-CoA N-acyltransferases (Nat)"/>
    <property type="match status" value="1"/>
</dbReference>
<dbReference type="Pfam" id="PF04072">
    <property type="entry name" value="LCM"/>
    <property type="match status" value="1"/>
</dbReference>
<dbReference type="PROSITE" id="PS51186">
    <property type="entry name" value="GNAT"/>
    <property type="match status" value="1"/>
</dbReference>
<dbReference type="PANTHER" id="PTHR46529">
    <property type="entry name" value="TRNA WYBUTOSINE-SYNTHESIZING PROTEIN 4"/>
    <property type="match status" value="1"/>
</dbReference>
<dbReference type="GO" id="GO:0031591">
    <property type="term" value="P:wybutosine biosynthetic process"/>
    <property type="evidence" value="ECO:0007669"/>
    <property type="project" value="TreeGrafter"/>
</dbReference>
<dbReference type="Gene3D" id="3.40.50.150">
    <property type="entry name" value="Vaccinia Virus protein VP39"/>
    <property type="match status" value="1"/>
</dbReference>
<dbReference type="GO" id="GO:0030488">
    <property type="term" value="P:tRNA methylation"/>
    <property type="evidence" value="ECO:0007669"/>
    <property type="project" value="TreeGrafter"/>
</dbReference>
<keyword evidence="2" id="KW-0808">Transferase</keyword>
<proteinExistence type="predicted"/>
<feature type="domain" description="N-acetyltransferase" evidence="4">
    <location>
        <begin position="660"/>
        <end position="759"/>
    </location>
</feature>
<evidence type="ECO:0000256" key="1">
    <source>
        <dbReference type="ARBA" id="ARBA00022603"/>
    </source>
</evidence>
<accession>A0A7S4AJP4</accession>